<dbReference type="Pfam" id="PF00107">
    <property type="entry name" value="ADH_zinc_N"/>
    <property type="match status" value="1"/>
</dbReference>
<dbReference type="OrthoDB" id="9787435at2"/>
<evidence type="ECO:0000256" key="2">
    <source>
        <dbReference type="ARBA" id="ARBA00022833"/>
    </source>
</evidence>
<sequence>MKALHFTGNKTFDLQEVDHQPVLPGEVRLKVAYCGVCGTDVHIYHGAMAQRLSLPQVIGHEVSGEIDAVGEGVTGWQPGDRVTVRPLKPGPEMSVDNGVRHIGQNLKFIGIDTPGGMQQYWNVPAYTLHRLPDQLPLPIGALIEPLAVACHDVRLGDVKPGENVVIIGGGPIGMLVALVAKEKGANVLISEVNPTRLKLAESLKLATVNPKETDLVACVAEFTTGAMADVVFEVSGVQAGVTAMTALARVRGRIVMVAIHAEPKAVDLFRFFWRELKLIGARVYEPEDFEEAIALATSGSLPLDALITQVSPLADAQAVFETIDHNPAGMKYLLQCDA</sequence>
<dbReference type="InterPro" id="IPR036291">
    <property type="entry name" value="NAD(P)-bd_dom_sf"/>
</dbReference>
<dbReference type="EMBL" id="QOWE01000004">
    <property type="protein sequence ID" value="RCR70611.1"/>
    <property type="molecule type" value="Genomic_DNA"/>
</dbReference>
<dbReference type="InterPro" id="IPR013149">
    <property type="entry name" value="ADH-like_C"/>
</dbReference>
<dbReference type="PANTHER" id="PTHR43401:SF2">
    <property type="entry name" value="L-THREONINE 3-DEHYDROGENASE"/>
    <property type="match status" value="1"/>
</dbReference>
<dbReference type="PRINTS" id="PR00420">
    <property type="entry name" value="RNGMNOXGNASE"/>
</dbReference>
<dbReference type="RefSeq" id="WP_114405180.1">
    <property type="nucleotide sequence ID" value="NZ_QOWE01000004.1"/>
</dbReference>
<dbReference type="InterPro" id="IPR020843">
    <property type="entry name" value="ER"/>
</dbReference>
<organism evidence="6 7">
    <name type="scientific">Larkinella punicea</name>
    <dbReference type="NCBI Taxonomy" id="2315727"/>
    <lineage>
        <taxon>Bacteria</taxon>
        <taxon>Pseudomonadati</taxon>
        <taxon>Bacteroidota</taxon>
        <taxon>Cytophagia</taxon>
        <taxon>Cytophagales</taxon>
        <taxon>Spirosomataceae</taxon>
        <taxon>Larkinella</taxon>
    </lineage>
</organism>
<reference evidence="6 7" key="1">
    <citation type="submission" date="2018-07" db="EMBL/GenBank/DDBJ databases">
        <title>Genome analysis of Larkinella rosea.</title>
        <authorList>
            <person name="Zhou Z."/>
            <person name="Wang G."/>
        </authorList>
    </citation>
    <scope>NUCLEOTIDE SEQUENCE [LARGE SCALE GENOMIC DNA]</scope>
    <source>
        <strain evidence="7">zzj9</strain>
    </source>
</reference>
<comment type="caution">
    <text evidence="6">The sequence shown here is derived from an EMBL/GenBank/DDBJ whole genome shotgun (WGS) entry which is preliminary data.</text>
</comment>
<evidence type="ECO:0000256" key="3">
    <source>
        <dbReference type="ARBA" id="ARBA00023002"/>
    </source>
</evidence>
<dbReference type="GO" id="GO:0016616">
    <property type="term" value="F:oxidoreductase activity, acting on the CH-OH group of donors, NAD or NADP as acceptor"/>
    <property type="evidence" value="ECO:0007669"/>
    <property type="project" value="UniProtKB-ARBA"/>
</dbReference>
<evidence type="ECO:0000256" key="4">
    <source>
        <dbReference type="RuleBase" id="RU361277"/>
    </source>
</evidence>
<dbReference type="InterPro" id="IPR013154">
    <property type="entry name" value="ADH-like_N"/>
</dbReference>
<comment type="similarity">
    <text evidence="4">Belongs to the zinc-containing alcohol dehydrogenase family.</text>
</comment>
<dbReference type="PANTHER" id="PTHR43401">
    <property type="entry name" value="L-THREONINE 3-DEHYDROGENASE"/>
    <property type="match status" value="1"/>
</dbReference>
<keyword evidence="7" id="KW-1185">Reference proteome</keyword>
<evidence type="ECO:0000256" key="1">
    <source>
        <dbReference type="ARBA" id="ARBA00022723"/>
    </source>
</evidence>
<keyword evidence="1 4" id="KW-0479">Metal-binding</keyword>
<evidence type="ECO:0000313" key="6">
    <source>
        <dbReference type="EMBL" id="RCR70611.1"/>
    </source>
</evidence>
<protein>
    <submittedName>
        <fullName evidence="6">Zn-dependent alcohol dehydrogenase</fullName>
    </submittedName>
</protein>
<dbReference type="InterPro" id="IPR050129">
    <property type="entry name" value="Zn_alcohol_dh"/>
</dbReference>
<dbReference type="GO" id="GO:0008270">
    <property type="term" value="F:zinc ion binding"/>
    <property type="evidence" value="ECO:0007669"/>
    <property type="project" value="InterPro"/>
</dbReference>
<dbReference type="SUPFAM" id="SSF50129">
    <property type="entry name" value="GroES-like"/>
    <property type="match status" value="1"/>
</dbReference>
<dbReference type="Gene3D" id="3.40.50.720">
    <property type="entry name" value="NAD(P)-binding Rossmann-like Domain"/>
    <property type="match status" value="1"/>
</dbReference>
<name>A0A368JWN6_9BACT</name>
<dbReference type="PROSITE" id="PS00059">
    <property type="entry name" value="ADH_ZINC"/>
    <property type="match status" value="1"/>
</dbReference>
<dbReference type="Gene3D" id="3.90.180.10">
    <property type="entry name" value="Medium-chain alcohol dehydrogenases, catalytic domain"/>
    <property type="match status" value="1"/>
</dbReference>
<keyword evidence="3" id="KW-0560">Oxidoreductase</keyword>
<dbReference type="SMART" id="SM00829">
    <property type="entry name" value="PKS_ER"/>
    <property type="match status" value="1"/>
</dbReference>
<feature type="domain" description="Enoyl reductase (ER)" evidence="5">
    <location>
        <begin position="8"/>
        <end position="334"/>
    </location>
</feature>
<accession>A0A368JWN6</accession>
<gene>
    <name evidence="6" type="ORF">DUE52_06590</name>
</gene>
<keyword evidence="2 4" id="KW-0862">Zinc</keyword>
<proteinExistence type="inferred from homology"/>
<dbReference type="Proteomes" id="UP000253383">
    <property type="component" value="Unassembled WGS sequence"/>
</dbReference>
<comment type="cofactor">
    <cofactor evidence="4">
        <name>Zn(2+)</name>
        <dbReference type="ChEBI" id="CHEBI:29105"/>
    </cofactor>
</comment>
<dbReference type="InterPro" id="IPR002328">
    <property type="entry name" value="ADH_Zn_CS"/>
</dbReference>
<evidence type="ECO:0000313" key="7">
    <source>
        <dbReference type="Proteomes" id="UP000253383"/>
    </source>
</evidence>
<dbReference type="AlphaFoldDB" id="A0A368JWN6"/>
<dbReference type="SUPFAM" id="SSF51735">
    <property type="entry name" value="NAD(P)-binding Rossmann-fold domains"/>
    <property type="match status" value="1"/>
</dbReference>
<evidence type="ECO:0000259" key="5">
    <source>
        <dbReference type="SMART" id="SM00829"/>
    </source>
</evidence>
<dbReference type="Pfam" id="PF08240">
    <property type="entry name" value="ADH_N"/>
    <property type="match status" value="1"/>
</dbReference>
<dbReference type="InterPro" id="IPR011032">
    <property type="entry name" value="GroES-like_sf"/>
</dbReference>